<sequence length="116" mass="13237">MNVLAYSIYLFITYWVTVKVGNIFYKNGRHYILNIFNNDVPLADFINKILLVGYYLVNLGYATVMLKNWKTIATVAELMASVSNKCGSIIISLAVMHFINMYSIPLIGKSSLFHHH</sequence>
<feature type="transmembrane region" description="Helical" evidence="1">
    <location>
        <begin position="45"/>
        <end position="66"/>
    </location>
</feature>
<keyword evidence="1" id="KW-0812">Transmembrane</keyword>
<organism evidence="2 3">
    <name type="scientific">Ferruginibacter yonginensis</name>
    <dbReference type="NCBI Taxonomy" id="1310416"/>
    <lineage>
        <taxon>Bacteria</taxon>
        <taxon>Pseudomonadati</taxon>
        <taxon>Bacteroidota</taxon>
        <taxon>Chitinophagia</taxon>
        <taxon>Chitinophagales</taxon>
        <taxon>Chitinophagaceae</taxon>
        <taxon>Ferruginibacter</taxon>
    </lineage>
</organism>
<keyword evidence="1" id="KW-1133">Transmembrane helix</keyword>
<name>A0ABV8QV84_9BACT</name>
<gene>
    <name evidence="2" type="ORF">ACFOWM_08150</name>
</gene>
<evidence type="ECO:0000313" key="3">
    <source>
        <dbReference type="Proteomes" id="UP001595907"/>
    </source>
</evidence>
<feature type="transmembrane region" description="Helical" evidence="1">
    <location>
        <begin position="6"/>
        <end position="25"/>
    </location>
</feature>
<evidence type="ECO:0000313" key="2">
    <source>
        <dbReference type="EMBL" id="MFC4262844.1"/>
    </source>
</evidence>
<reference evidence="3" key="1">
    <citation type="journal article" date="2019" name="Int. J. Syst. Evol. Microbiol.">
        <title>The Global Catalogue of Microorganisms (GCM) 10K type strain sequencing project: providing services to taxonomists for standard genome sequencing and annotation.</title>
        <authorList>
            <consortium name="The Broad Institute Genomics Platform"/>
            <consortium name="The Broad Institute Genome Sequencing Center for Infectious Disease"/>
            <person name="Wu L."/>
            <person name="Ma J."/>
        </authorList>
    </citation>
    <scope>NUCLEOTIDE SEQUENCE [LARGE SCALE GENOMIC DNA]</scope>
    <source>
        <strain evidence="3">CECT 8289</strain>
    </source>
</reference>
<dbReference type="EMBL" id="JBHSCZ010000002">
    <property type="protein sequence ID" value="MFC4262844.1"/>
    <property type="molecule type" value="Genomic_DNA"/>
</dbReference>
<keyword evidence="1" id="KW-0472">Membrane</keyword>
<proteinExistence type="predicted"/>
<comment type="caution">
    <text evidence="2">The sequence shown here is derived from an EMBL/GenBank/DDBJ whole genome shotgun (WGS) entry which is preliminary data.</text>
</comment>
<dbReference type="RefSeq" id="WP_379708698.1">
    <property type="nucleotide sequence ID" value="NZ_JBHSCZ010000002.1"/>
</dbReference>
<accession>A0ABV8QV84</accession>
<keyword evidence="3" id="KW-1185">Reference proteome</keyword>
<feature type="transmembrane region" description="Helical" evidence="1">
    <location>
        <begin position="86"/>
        <end position="107"/>
    </location>
</feature>
<protein>
    <submittedName>
        <fullName evidence="2">Uncharacterized protein</fullName>
    </submittedName>
</protein>
<evidence type="ECO:0000256" key="1">
    <source>
        <dbReference type="SAM" id="Phobius"/>
    </source>
</evidence>
<dbReference type="Proteomes" id="UP001595907">
    <property type="component" value="Unassembled WGS sequence"/>
</dbReference>